<gene>
    <name evidence="3" type="ORF">Ptr86124_005783</name>
    <name evidence="2" type="ORF">PtrM4_135720</name>
</gene>
<dbReference type="InterPro" id="IPR053185">
    <property type="entry name" value="SET_domain_protein"/>
</dbReference>
<accession>A0A2W1EB63</accession>
<dbReference type="OMA" id="WSINRSW"/>
<dbReference type="PANTHER" id="PTHR47332:SF4">
    <property type="entry name" value="SET DOMAIN-CONTAINING PROTEIN 5"/>
    <property type="match status" value="1"/>
</dbReference>
<evidence type="ECO:0000313" key="3">
    <source>
        <dbReference type="EMBL" id="KAI1515782.1"/>
    </source>
</evidence>
<sequence length="190" mass="21376">MFTPPDTTYQIVKTRNKGRGMVASRDIAAGEVILRETPLVVLPYPKSMAPLLLLLPKQTLKTILLLHSTMPDEKKFSADWDIPHNRLLDALMGCINSNSFDGKTLYGLMGILVLTGPMFNHDSSHNVTRKVIFGRKQGKSHLEFSAVRNIVKDEELTVLYNKDPAAVARYGILESLDIEQDGPCWECRFF</sequence>
<reference evidence="2" key="1">
    <citation type="journal article" date="2018" name="BMC Genomics">
        <title>Comparative genomics of the wheat fungal pathogen Pyrenophora tritici-repentis reveals chromosomal variations and genome plasticity.</title>
        <authorList>
            <person name="Moolhuijzen P."/>
            <person name="See P.T."/>
            <person name="Hane J.K."/>
            <person name="Shi G."/>
            <person name="Liu Z."/>
            <person name="Oliver R.P."/>
            <person name="Moffat C.S."/>
        </authorList>
    </citation>
    <scope>NUCLEOTIDE SEQUENCE [LARGE SCALE GENOMIC DNA]</scope>
    <source>
        <strain evidence="2">M4</strain>
    </source>
</reference>
<protein>
    <submittedName>
        <fullName evidence="2">Putative set domain-containing protein</fullName>
    </submittedName>
    <submittedName>
        <fullName evidence="3">SET domain containing protein</fullName>
    </submittedName>
</protein>
<dbReference type="InterPro" id="IPR001214">
    <property type="entry name" value="SET_dom"/>
</dbReference>
<keyword evidence="4" id="KW-1185">Reference proteome</keyword>
<reference evidence="3" key="3">
    <citation type="journal article" date="2022" name="bioRxiv">
        <title>A global pangenome for the wheat fungal pathogen Pyrenophora tritici-repentis and prediction of effector protein structural homology.</title>
        <authorList>
            <person name="Moolhuijzen P."/>
            <person name="See P.T."/>
            <person name="Shi G."/>
            <person name="Powell H.R."/>
            <person name="Cockram J."/>
            <person name="Jorgensen L.N."/>
            <person name="Benslimane H."/>
            <person name="Strelkov S.E."/>
            <person name="Turner J."/>
            <person name="Liu Z."/>
            <person name="Moffat C.S."/>
        </authorList>
    </citation>
    <scope>NUCLEOTIDE SEQUENCE</scope>
    <source>
        <strain evidence="3">86-124</strain>
    </source>
</reference>
<dbReference type="Gene3D" id="2.170.270.10">
    <property type="entry name" value="SET domain"/>
    <property type="match status" value="1"/>
</dbReference>
<dbReference type="SUPFAM" id="SSF82199">
    <property type="entry name" value="SET domain"/>
    <property type="match status" value="1"/>
</dbReference>
<dbReference type="EMBL" id="NQIK02000008">
    <property type="protein sequence ID" value="KAF7566981.1"/>
    <property type="molecule type" value="Genomic_DNA"/>
</dbReference>
<dbReference type="Proteomes" id="UP000245464">
    <property type="component" value="Chromosome 8"/>
</dbReference>
<dbReference type="PANTHER" id="PTHR47332">
    <property type="entry name" value="SET DOMAIN-CONTAINING PROTEIN 5"/>
    <property type="match status" value="1"/>
</dbReference>
<evidence type="ECO:0000313" key="4">
    <source>
        <dbReference type="Proteomes" id="UP000249757"/>
    </source>
</evidence>
<dbReference type="Proteomes" id="UP000249757">
    <property type="component" value="Unassembled WGS sequence"/>
</dbReference>
<evidence type="ECO:0000313" key="2">
    <source>
        <dbReference type="EMBL" id="KAF7566981.1"/>
    </source>
</evidence>
<dbReference type="EMBL" id="NRDI02000006">
    <property type="protein sequence ID" value="KAI1515782.1"/>
    <property type="molecule type" value="Genomic_DNA"/>
</dbReference>
<reference evidence="4" key="4">
    <citation type="journal article" date="2022" name="Microb. Genom.">
        <title>A global pangenome for the wheat fungal pathogen Pyrenophora tritici-repentis and prediction of effector protein structural homology.</title>
        <authorList>
            <person name="Moolhuijzen P.M."/>
            <person name="See P.T."/>
            <person name="Shi G."/>
            <person name="Powell H.R."/>
            <person name="Cockram J."/>
            <person name="Jorgensen L.N."/>
            <person name="Benslimane H."/>
            <person name="Strelkov S.E."/>
            <person name="Turner J."/>
            <person name="Liu Z."/>
            <person name="Moffat C.S."/>
        </authorList>
    </citation>
    <scope>NUCLEOTIDE SEQUENCE [LARGE SCALE GENOMIC DNA]</scope>
</reference>
<feature type="domain" description="SET" evidence="1">
    <location>
        <begin position="7"/>
        <end position="161"/>
    </location>
</feature>
<comment type="caution">
    <text evidence="3">The sequence shown here is derived from an EMBL/GenBank/DDBJ whole genome shotgun (WGS) entry which is preliminary data.</text>
</comment>
<evidence type="ECO:0000259" key="1">
    <source>
        <dbReference type="PROSITE" id="PS50280"/>
    </source>
</evidence>
<reference evidence="3" key="2">
    <citation type="submission" date="2021-05" db="EMBL/GenBank/DDBJ databases">
        <authorList>
            <person name="Moolhuijzen P.M."/>
            <person name="Moffat C.S."/>
        </authorList>
    </citation>
    <scope>NUCLEOTIDE SEQUENCE</scope>
    <source>
        <strain evidence="3">86-124</strain>
    </source>
</reference>
<dbReference type="Pfam" id="PF00856">
    <property type="entry name" value="SET"/>
    <property type="match status" value="1"/>
</dbReference>
<dbReference type="SMART" id="SM00317">
    <property type="entry name" value="SET"/>
    <property type="match status" value="1"/>
</dbReference>
<name>A0A2W1EB63_9PLEO</name>
<dbReference type="InterPro" id="IPR046341">
    <property type="entry name" value="SET_dom_sf"/>
</dbReference>
<organism evidence="3 4">
    <name type="scientific">Pyrenophora tritici-repentis</name>
    <dbReference type="NCBI Taxonomy" id="45151"/>
    <lineage>
        <taxon>Eukaryota</taxon>
        <taxon>Fungi</taxon>
        <taxon>Dikarya</taxon>
        <taxon>Ascomycota</taxon>
        <taxon>Pezizomycotina</taxon>
        <taxon>Dothideomycetes</taxon>
        <taxon>Pleosporomycetidae</taxon>
        <taxon>Pleosporales</taxon>
        <taxon>Pleosporineae</taxon>
        <taxon>Pleosporaceae</taxon>
        <taxon>Pyrenophora</taxon>
    </lineage>
</organism>
<dbReference type="AlphaFoldDB" id="A0A2W1EB63"/>
<dbReference type="PROSITE" id="PS50280">
    <property type="entry name" value="SET"/>
    <property type="match status" value="1"/>
</dbReference>
<proteinExistence type="predicted"/>